<dbReference type="SUPFAM" id="SSF46565">
    <property type="entry name" value="Chaperone J-domain"/>
    <property type="match status" value="1"/>
</dbReference>
<dbReference type="AlphaFoldDB" id="A0A517Z8H6"/>
<comment type="similarity">
    <text evidence="12 14">Belongs to the DnaJ family.</text>
</comment>
<dbReference type="PROSITE" id="PS51188">
    <property type="entry name" value="ZF_CR"/>
    <property type="match status" value="1"/>
</dbReference>
<feature type="binding site" evidence="14">
    <location>
        <position position="193"/>
    </location>
    <ligand>
        <name>Zn(2+)</name>
        <dbReference type="ChEBI" id="CHEBI:29105"/>
        <label>2</label>
    </ligand>
</feature>
<dbReference type="Gene3D" id="1.10.287.110">
    <property type="entry name" value="DnaJ domain"/>
    <property type="match status" value="1"/>
</dbReference>
<dbReference type="InterPro" id="IPR036869">
    <property type="entry name" value="J_dom_sf"/>
</dbReference>
<dbReference type="KEGG" id="mri:Mal4_31180"/>
<dbReference type="FunFam" id="2.10.230.10:FF:000002">
    <property type="entry name" value="Molecular chaperone DnaJ"/>
    <property type="match status" value="1"/>
</dbReference>
<feature type="repeat" description="CXXCXGXG motif" evidence="14">
    <location>
        <begin position="154"/>
        <end position="161"/>
    </location>
</feature>
<dbReference type="Proteomes" id="UP000320496">
    <property type="component" value="Chromosome"/>
</dbReference>
<evidence type="ECO:0000256" key="6">
    <source>
        <dbReference type="ARBA" id="ARBA00022737"/>
    </source>
</evidence>
<keyword evidence="6 14" id="KW-0677">Repeat</keyword>
<dbReference type="FunFam" id="1.10.287.110:FF:000034">
    <property type="entry name" value="Chaperone protein DnaJ"/>
    <property type="match status" value="1"/>
</dbReference>
<dbReference type="PANTHER" id="PTHR43096:SF48">
    <property type="entry name" value="CHAPERONE PROTEIN DNAJ"/>
    <property type="match status" value="1"/>
</dbReference>
<dbReference type="Pfam" id="PF00684">
    <property type="entry name" value="DnaJ_CXXCXGXG"/>
    <property type="match status" value="1"/>
</dbReference>
<evidence type="ECO:0000259" key="16">
    <source>
        <dbReference type="PROSITE" id="PS50076"/>
    </source>
</evidence>
<dbReference type="GO" id="GO:0006260">
    <property type="term" value="P:DNA replication"/>
    <property type="evidence" value="ECO:0007669"/>
    <property type="project" value="UniProtKB-KW"/>
</dbReference>
<accession>A0A517Z8H6</accession>
<feature type="domain" description="J" evidence="16">
    <location>
        <begin position="9"/>
        <end position="74"/>
    </location>
</feature>
<name>A0A517Z8H6_9PLAN</name>
<dbReference type="SUPFAM" id="SSF49493">
    <property type="entry name" value="HSP40/DnaJ peptide-binding domain"/>
    <property type="match status" value="2"/>
</dbReference>
<gene>
    <name evidence="18" type="primary">dnaJ_2</name>
    <name evidence="14" type="synonym">dnaJ</name>
    <name evidence="18" type="ORF">Mal4_31180</name>
</gene>
<feature type="binding site" evidence="14">
    <location>
        <position position="210"/>
    </location>
    <ligand>
        <name>Zn(2+)</name>
        <dbReference type="ChEBI" id="CHEBI:29105"/>
        <label>1</label>
    </ligand>
</feature>
<keyword evidence="5 14" id="KW-0479">Metal-binding</keyword>
<dbReference type="EMBL" id="CP036275">
    <property type="protein sequence ID" value="QDU38788.1"/>
    <property type="molecule type" value="Genomic_DNA"/>
</dbReference>
<dbReference type="InterPro" id="IPR002939">
    <property type="entry name" value="DnaJ_C"/>
</dbReference>
<feature type="binding site" evidence="14">
    <location>
        <position position="157"/>
    </location>
    <ligand>
        <name>Zn(2+)</name>
        <dbReference type="ChEBI" id="CHEBI:29105"/>
        <label>1</label>
    </ligand>
</feature>
<dbReference type="InterPro" id="IPR001305">
    <property type="entry name" value="HSP_DnaJ_Cys-rich_dom"/>
</dbReference>
<dbReference type="CDD" id="cd10747">
    <property type="entry name" value="DnaJ_C"/>
    <property type="match status" value="1"/>
</dbReference>
<dbReference type="Gene3D" id="2.60.260.20">
    <property type="entry name" value="Urease metallochaperone UreE, N-terminal domain"/>
    <property type="match status" value="2"/>
</dbReference>
<keyword evidence="10 14" id="KW-0143">Chaperone</keyword>
<reference evidence="18 19" key="1">
    <citation type="submission" date="2019-02" db="EMBL/GenBank/DDBJ databases">
        <title>Deep-cultivation of Planctomycetes and their phenomic and genomic characterization uncovers novel biology.</title>
        <authorList>
            <person name="Wiegand S."/>
            <person name="Jogler M."/>
            <person name="Boedeker C."/>
            <person name="Pinto D."/>
            <person name="Vollmers J."/>
            <person name="Rivas-Marin E."/>
            <person name="Kohn T."/>
            <person name="Peeters S.H."/>
            <person name="Heuer A."/>
            <person name="Rast P."/>
            <person name="Oberbeckmann S."/>
            <person name="Bunk B."/>
            <person name="Jeske O."/>
            <person name="Meyerdierks A."/>
            <person name="Storesund J.E."/>
            <person name="Kallscheuer N."/>
            <person name="Luecker S."/>
            <person name="Lage O.M."/>
            <person name="Pohl T."/>
            <person name="Merkel B.J."/>
            <person name="Hornburger P."/>
            <person name="Mueller R.-W."/>
            <person name="Bruemmer F."/>
            <person name="Labrenz M."/>
            <person name="Spormann A.M."/>
            <person name="Op den Camp H."/>
            <person name="Overmann J."/>
            <person name="Amann R."/>
            <person name="Jetten M.S.M."/>
            <person name="Mascher T."/>
            <person name="Medema M.H."/>
            <person name="Devos D.P."/>
            <person name="Kaster A.-K."/>
            <person name="Ovreas L."/>
            <person name="Rohde M."/>
            <person name="Galperin M.Y."/>
            <person name="Jogler C."/>
        </authorList>
    </citation>
    <scope>NUCLEOTIDE SEQUENCE [LARGE SCALE GENOMIC DNA]</scope>
    <source>
        <strain evidence="18 19">Mal4</strain>
    </source>
</reference>
<evidence type="ECO:0000313" key="19">
    <source>
        <dbReference type="Proteomes" id="UP000320496"/>
    </source>
</evidence>
<organism evidence="18 19">
    <name type="scientific">Maioricimonas rarisocia</name>
    <dbReference type="NCBI Taxonomy" id="2528026"/>
    <lineage>
        <taxon>Bacteria</taxon>
        <taxon>Pseudomonadati</taxon>
        <taxon>Planctomycetota</taxon>
        <taxon>Planctomycetia</taxon>
        <taxon>Planctomycetales</taxon>
        <taxon>Planctomycetaceae</taxon>
        <taxon>Maioricimonas</taxon>
    </lineage>
</organism>
<feature type="zinc finger region" description="CR-type" evidence="15">
    <location>
        <begin position="141"/>
        <end position="219"/>
    </location>
</feature>
<evidence type="ECO:0000256" key="14">
    <source>
        <dbReference type="HAMAP-Rule" id="MF_01152"/>
    </source>
</evidence>
<dbReference type="NCBIfam" id="TIGR02349">
    <property type="entry name" value="DnaJ_bact"/>
    <property type="match status" value="1"/>
</dbReference>
<feature type="repeat" description="CXXCXGXG motif" evidence="14">
    <location>
        <begin position="193"/>
        <end position="200"/>
    </location>
</feature>
<evidence type="ECO:0000259" key="17">
    <source>
        <dbReference type="PROSITE" id="PS51188"/>
    </source>
</evidence>
<feature type="binding site" evidence="14">
    <location>
        <position position="196"/>
    </location>
    <ligand>
        <name>Zn(2+)</name>
        <dbReference type="ChEBI" id="CHEBI:29105"/>
        <label>2</label>
    </ligand>
</feature>
<dbReference type="InterPro" id="IPR012724">
    <property type="entry name" value="DnaJ"/>
</dbReference>
<dbReference type="InterPro" id="IPR001623">
    <property type="entry name" value="DnaJ_domain"/>
</dbReference>
<protein>
    <recommendedName>
        <fullName evidence="13 14">Chaperone protein DnaJ</fullName>
    </recommendedName>
</protein>
<dbReference type="GO" id="GO:0008270">
    <property type="term" value="F:zinc ion binding"/>
    <property type="evidence" value="ECO:0007669"/>
    <property type="project" value="UniProtKB-UniRule"/>
</dbReference>
<sequence>MAPMAAQRDYYEVLGVSRSATVVEIKKAYKKLALQYHPDRNPGDEEAVERFKEAAAAYEVLSDEEKRSRYDRFGHAGVSGPGRSAGAGGFHDVEDIFDAFGDLFEGFGFFGGRGRGGAGGARRGASLQTEVRVDLRTAATGCEREIQINRKKTCSHCGGNGAEPGTTPETCDYCGGHGQVVQAQGFFRVQTTCPACRGTGKIVRHKCNECFGSGREDEEVSLNIKIPGGIDNGMQLCLRGEGEVGQNGGPRGDLYVNVIVEEHPIFHREGTHLMCEIPITYTQAVLGSELEIPLLKGTEMLTIPPGTQPGESFRLRGKGMPDPRGGRTGDLHVAVKLDVPRKLDEEHEELLRKLAELEKARVTPHQKTWFEKLREFITGDEAE</sequence>
<dbReference type="GO" id="GO:0005737">
    <property type="term" value="C:cytoplasm"/>
    <property type="evidence" value="ECO:0007669"/>
    <property type="project" value="UniProtKB-SubCell"/>
</dbReference>
<dbReference type="SUPFAM" id="SSF57938">
    <property type="entry name" value="DnaJ/Hsp40 cysteine-rich domain"/>
    <property type="match status" value="1"/>
</dbReference>
<dbReference type="Pfam" id="PF00226">
    <property type="entry name" value="DnaJ"/>
    <property type="match status" value="1"/>
</dbReference>
<dbReference type="CDD" id="cd10719">
    <property type="entry name" value="DnaJ_zf"/>
    <property type="match status" value="1"/>
</dbReference>
<evidence type="ECO:0000256" key="1">
    <source>
        <dbReference type="ARBA" id="ARBA00004496"/>
    </source>
</evidence>
<feature type="repeat" description="CXXCXGXG motif" evidence="14">
    <location>
        <begin position="207"/>
        <end position="214"/>
    </location>
</feature>
<keyword evidence="19" id="KW-1185">Reference proteome</keyword>
<feature type="domain" description="CR-type" evidence="17">
    <location>
        <begin position="141"/>
        <end position="219"/>
    </location>
</feature>
<dbReference type="GO" id="GO:0005524">
    <property type="term" value="F:ATP binding"/>
    <property type="evidence" value="ECO:0007669"/>
    <property type="project" value="InterPro"/>
</dbReference>
<keyword evidence="8 14" id="KW-0862">Zinc</keyword>
<dbReference type="GO" id="GO:0009408">
    <property type="term" value="P:response to heat"/>
    <property type="evidence" value="ECO:0007669"/>
    <property type="project" value="InterPro"/>
</dbReference>
<comment type="function">
    <text evidence="11 14">Participates actively in the response to hyperosmotic and heat shock by preventing the aggregation of stress-denatured proteins and by disaggregating proteins, also in an autonomous, DnaK-independent fashion. Unfolded proteins bind initially to DnaJ; upon interaction with the DnaJ-bound protein, DnaK hydrolyzes its bound ATP, resulting in the formation of a stable complex. GrpE releases ADP from DnaK; ATP binding to DnaK triggers the release of the substrate protein, thus completing the reaction cycle. Several rounds of ATP-dependent interactions between DnaJ, DnaK and GrpE are required for fully efficient folding. Also involved, together with DnaK and GrpE, in the DNA replication of plasmids through activation of initiation proteins.</text>
</comment>
<feature type="binding site" evidence="14">
    <location>
        <position position="207"/>
    </location>
    <ligand>
        <name>Zn(2+)</name>
        <dbReference type="ChEBI" id="CHEBI:29105"/>
        <label>1</label>
    </ligand>
</feature>
<dbReference type="PROSITE" id="PS50076">
    <property type="entry name" value="DNAJ_2"/>
    <property type="match status" value="1"/>
</dbReference>
<feature type="binding site" evidence="14">
    <location>
        <position position="154"/>
    </location>
    <ligand>
        <name>Zn(2+)</name>
        <dbReference type="ChEBI" id="CHEBI:29105"/>
        <label>1</label>
    </ligand>
</feature>
<dbReference type="NCBIfam" id="NF008035">
    <property type="entry name" value="PRK10767.1"/>
    <property type="match status" value="1"/>
</dbReference>
<evidence type="ECO:0000256" key="3">
    <source>
        <dbReference type="ARBA" id="ARBA00022490"/>
    </source>
</evidence>
<dbReference type="PROSITE" id="PS00636">
    <property type="entry name" value="DNAJ_1"/>
    <property type="match status" value="1"/>
</dbReference>
<dbReference type="GO" id="GO:0051082">
    <property type="term" value="F:unfolded protein binding"/>
    <property type="evidence" value="ECO:0007669"/>
    <property type="project" value="UniProtKB-UniRule"/>
</dbReference>
<comment type="cofactor">
    <cofactor evidence="14">
        <name>Zn(2+)</name>
        <dbReference type="ChEBI" id="CHEBI:29105"/>
    </cofactor>
    <text evidence="14">Binds 2 Zn(2+) ions per monomer.</text>
</comment>
<keyword evidence="3 14" id="KW-0963">Cytoplasm</keyword>
<dbReference type="PRINTS" id="PR00625">
    <property type="entry name" value="JDOMAIN"/>
</dbReference>
<evidence type="ECO:0000256" key="10">
    <source>
        <dbReference type="ARBA" id="ARBA00023186"/>
    </source>
</evidence>
<evidence type="ECO:0000256" key="9">
    <source>
        <dbReference type="ARBA" id="ARBA00023016"/>
    </source>
</evidence>
<comment type="subcellular location">
    <subcellularLocation>
        <location evidence="1 14">Cytoplasm</location>
    </subcellularLocation>
</comment>
<keyword evidence="7 14" id="KW-0863">Zinc-finger</keyword>
<feature type="binding site" evidence="14">
    <location>
        <position position="171"/>
    </location>
    <ligand>
        <name>Zn(2+)</name>
        <dbReference type="ChEBI" id="CHEBI:29105"/>
        <label>2</label>
    </ligand>
</feature>
<feature type="repeat" description="CXXCXGXG motif" evidence="14">
    <location>
        <begin position="171"/>
        <end position="178"/>
    </location>
</feature>
<dbReference type="CDD" id="cd06257">
    <property type="entry name" value="DnaJ"/>
    <property type="match status" value="1"/>
</dbReference>
<comment type="domain">
    <text evidence="14">The J domain is necessary and sufficient to stimulate DnaK ATPase activity. Zinc center 1 plays an important role in the autonomous, DnaK-independent chaperone activity of DnaJ. Zinc center 2 is essential for interaction with DnaK and for DnaJ activity.</text>
</comment>
<evidence type="ECO:0000313" key="18">
    <source>
        <dbReference type="EMBL" id="QDU38788.1"/>
    </source>
</evidence>
<evidence type="ECO:0000256" key="12">
    <source>
        <dbReference type="ARBA" id="ARBA00061004"/>
    </source>
</evidence>
<evidence type="ECO:0000256" key="15">
    <source>
        <dbReference type="PROSITE-ProRule" id="PRU00546"/>
    </source>
</evidence>
<keyword evidence="9 14" id="KW-0346">Stress response</keyword>
<dbReference type="Pfam" id="PF01556">
    <property type="entry name" value="DnaJ_C"/>
    <property type="match status" value="1"/>
</dbReference>
<dbReference type="GO" id="GO:0042026">
    <property type="term" value="P:protein refolding"/>
    <property type="evidence" value="ECO:0007669"/>
    <property type="project" value="TreeGrafter"/>
</dbReference>
<dbReference type="Gene3D" id="2.10.230.10">
    <property type="entry name" value="Heat shock protein DnaJ, cysteine-rich domain"/>
    <property type="match status" value="1"/>
</dbReference>
<proteinExistence type="inferred from homology"/>
<evidence type="ECO:0000256" key="8">
    <source>
        <dbReference type="ARBA" id="ARBA00022833"/>
    </source>
</evidence>
<dbReference type="SMART" id="SM00271">
    <property type="entry name" value="DnaJ"/>
    <property type="match status" value="1"/>
</dbReference>
<evidence type="ECO:0000256" key="11">
    <source>
        <dbReference type="ARBA" id="ARBA00053423"/>
    </source>
</evidence>
<dbReference type="InterPro" id="IPR018253">
    <property type="entry name" value="DnaJ_domain_CS"/>
</dbReference>
<dbReference type="FunFam" id="2.60.260.20:FF:000004">
    <property type="entry name" value="Molecular chaperone DnaJ"/>
    <property type="match status" value="1"/>
</dbReference>
<comment type="subunit">
    <text evidence="2 14">Homodimer.</text>
</comment>
<evidence type="ECO:0000256" key="4">
    <source>
        <dbReference type="ARBA" id="ARBA00022705"/>
    </source>
</evidence>
<evidence type="ECO:0000256" key="13">
    <source>
        <dbReference type="ARBA" id="ARBA00067609"/>
    </source>
</evidence>
<dbReference type="InterPro" id="IPR008971">
    <property type="entry name" value="HSP40/DnaJ_pept-bd"/>
</dbReference>
<evidence type="ECO:0000256" key="7">
    <source>
        <dbReference type="ARBA" id="ARBA00022771"/>
    </source>
</evidence>
<keyword evidence="4 14" id="KW-0235">DNA replication</keyword>
<evidence type="ECO:0000256" key="5">
    <source>
        <dbReference type="ARBA" id="ARBA00022723"/>
    </source>
</evidence>
<dbReference type="InterPro" id="IPR036410">
    <property type="entry name" value="HSP_DnaJ_Cys-rich_dom_sf"/>
</dbReference>
<dbReference type="PANTHER" id="PTHR43096">
    <property type="entry name" value="DNAJ HOMOLOG 1, MITOCHONDRIAL-RELATED"/>
    <property type="match status" value="1"/>
</dbReference>
<evidence type="ECO:0000256" key="2">
    <source>
        <dbReference type="ARBA" id="ARBA00011738"/>
    </source>
</evidence>
<dbReference type="GO" id="GO:0031072">
    <property type="term" value="F:heat shock protein binding"/>
    <property type="evidence" value="ECO:0007669"/>
    <property type="project" value="InterPro"/>
</dbReference>
<feature type="binding site" evidence="14">
    <location>
        <position position="174"/>
    </location>
    <ligand>
        <name>Zn(2+)</name>
        <dbReference type="ChEBI" id="CHEBI:29105"/>
        <label>2</label>
    </ligand>
</feature>
<dbReference type="HAMAP" id="MF_01152">
    <property type="entry name" value="DnaJ"/>
    <property type="match status" value="1"/>
</dbReference>